<reference evidence="4" key="1">
    <citation type="submission" date="2022-09" db="EMBL/GenBank/DDBJ databases">
        <title>Novel Mycoplasma species identified in domestic and wild animals.</title>
        <authorList>
            <person name="Volokhov D.V."/>
            <person name="Furtak V.A."/>
            <person name="Zagorodnyaya T.A."/>
        </authorList>
    </citation>
    <scope>NUCLEOTIDE SEQUENCE</scope>
    <source>
        <strain evidence="4">Oakley</strain>
    </source>
</reference>
<dbReference type="Proteomes" id="UP001177160">
    <property type="component" value="Unassembled WGS sequence"/>
</dbReference>
<dbReference type="NCBIfam" id="NF033679">
    <property type="entry name" value="DNRLRE_dom"/>
    <property type="match status" value="1"/>
</dbReference>
<evidence type="ECO:0000256" key="2">
    <source>
        <dbReference type="SAM" id="Phobius"/>
    </source>
</evidence>
<dbReference type="Pfam" id="PF25023">
    <property type="entry name" value="TEN_YD-shell"/>
    <property type="match status" value="1"/>
</dbReference>
<keyword evidence="1" id="KW-0677">Repeat</keyword>
<dbReference type="Gene3D" id="2.180.10.10">
    <property type="entry name" value="RHS repeat-associated core"/>
    <property type="match status" value="2"/>
</dbReference>
<keyword evidence="2" id="KW-1133">Transmembrane helix</keyword>
<dbReference type="InterPro" id="IPR056823">
    <property type="entry name" value="TEN-like_YD-shell"/>
</dbReference>
<evidence type="ECO:0000256" key="1">
    <source>
        <dbReference type="ARBA" id="ARBA00022737"/>
    </source>
</evidence>
<dbReference type="Gene3D" id="2.60.120.260">
    <property type="entry name" value="Galactose-binding domain-like"/>
    <property type="match status" value="2"/>
</dbReference>
<feature type="domain" description="Teneurin-like YD-shell" evidence="3">
    <location>
        <begin position="1472"/>
        <end position="1872"/>
    </location>
</feature>
<dbReference type="InterPro" id="IPR022385">
    <property type="entry name" value="Rhs_assc_core"/>
</dbReference>
<dbReference type="PANTHER" id="PTHR32305:SF15">
    <property type="entry name" value="PROTEIN RHSA-RELATED"/>
    <property type="match status" value="1"/>
</dbReference>
<evidence type="ECO:0000313" key="4">
    <source>
        <dbReference type="EMBL" id="MCV2231780.1"/>
    </source>
</evidence>
<comment type="caution">
    <text evidence="4">The sequence shown here is derived from an EMBL/GenBank/DDBJ whole genome shotgun (WGS) entry which is preliminary data.</text>
</comment>
<accession>A0ABT2Y721</accession>
<protein>
    <submittedName>
        <fullName evidence="4">DNRLRE domain-containing protein</fullName>
    </submittedName>
</protein>
<dbReference type="RefSeq" id="WP_263607933.1">
    <property type="nucleotide sequence ID" value="NZ_JAOVQM010000002.1"/>
</dbReference>
<keyword evidence="2" id="KW-0812">Transmembrane</keyword>
<dbReference type="NCBIfam" id="TIGR03696">
    <property type="entry name" value="Rhs_assc_core"/>
    <property type="match status" value="1"/>
</dbReference>
<dbReference type="InterPro" id="IPR050708">
    <property type="entry name" value="T6SS_VgrG/RHS"/>
</dbReference>
<name>A0ABT2Y721_9MOLU</name>
<feature type="transmembrane region" description="Helical" evidence="2">
    <location>
        <begin position="1882"/>
        <end position="1900"/>
    </location>
</feature>
<proteinExistence type="predicted"/>
<evidence type="ECO:0000313" key="5">
    <source>
        <dbReference type="Proteomes" id="UP001177160"/>
    </source>
</evidence>
<sequence length="2032" mass="233461">MRLRRKLSEKQILMVYKFYKTTQRFFVILALTGILFSLFPNQKFYAAQEIETKPETVEKDYYQSSDVDISLVPIVEEDVSKRTANEKHFRKLDGTYEVALYDNEVHYYENGTWHDIDNRFIDDGNKLENKQNAFKTFFPKHLSDNKSIQIKTKDYSIDWRVIDIDKSSAEYVTNNQKQNVKNELNSIDQSVFYSNIRPNVDLEYILQGSDVKEYIILNDFIDNFSISFEYSLKNLKLVKLSDGIFFVDLNGKKVFEFEDLFMFDSNNEVSNDVDIEIIETKKNTYLVTVLPNLDWLSSAVYPVKIDPTLNSVSTYFSIADTYVSELYPQMNYYQSPDMYLSSTNQNQKYKGLIKFWIPYSIMDKVITYTHLSFSLKDNSYTNGSQIDIYKNTENFNDYSATWDNAPQFELNPIDYHLINNGQPLLFDVTEAVKEWQAQGIQSTHGFTIFQHNGYGSLNVAHQINVPYSTKKPVIKMGYEEPSGLKDYWTYTSQNVGMAGVGYISDYTGKLTFIRNEYSLKNELMPLSLSFYHSQTQTSTNIGYGNGWKTNYSMEVKYDSTFYLYYLINPDGNKIYFMNETCVSVNSAMLECTSTAENGSGYKLVRQSTNGQLDGYVIKTQVDIEYHFDITGRLTKVHNPKKLLSIWVNYIDTSSLKIDYIKDNADNKIEFVYQNNQLYQTTLKLKYDGVNYNDVEKRFYSYSPNNNLTSISYSYNYNSTTQTAWTNDSSDCLYYGYDTSNRLVSAYNDKDDFRIDYAYNTGNKVSGYDVTDSGVLFETNNIEYQNFRTIYTNQSGKQVIYTFDYYGHTVNIIDSFGNTAYYKYSGLFSAINAEPNYNNNHRLIESSDILNQKQNLIVNHGFEENFGWTFLNAVPSYSTDEKLLGSQSIAIVALTSSNYASQEIFLTAGEYTIQGWIKHNGTGTGASIEIVNGTIIANQRPIKSSNTWKKFEITFSVPYSRMVNIKLKNETLSSVAYFDNVQLVSGLTDTRYNPIFNSSFETGINGWNTSTGTSSQSLTETGIYKDVLGNFSLRFDGVPGLNRVAEQNISMFVNAGQLFMIGGWGKADTSPNKTYINNGATVTDGRFFGLVVEFTLANTTQEFLYLPFDSNIEGWQYQMMTFTVPEDVSSVKIKASFNGTGMALFDNIQLFTDDLSTQYAYDTNTGKILEVVHPNGALTNYVYNANGDLISVSKNNKVVELDRNSMGQISQISTNNVRMTYDYDLITQQPISMKMGYDPSSTTQDKWFKTSTSYTSNGQYIATVTDEFGNVNSTTVDESIGLTTEIIDELGRIQKFEYDSYGNLVGTSIEFGSTTLLSGAYIYDTLGRLWKIQRNNYVYEFIYNSLNQVTGVKIADLSLMTYEYWVDEDGIYHSDLLTKQTYGNSDFIEFSYTEEFQIKTVKFNGTIRFEYTYDTFGNLAIYKDIHNGNIYFYSYDLSGRLESIIDQSGNEIIYSYNEAGNLDTYYYNVSNISRAVSYNYNQTTGQYDYTRYVVGNTTIQKEFNYSTDSLKRLNNIELVINNVTLKKIFVYDDSKVNSAMGNATNRIYEVRYQKNNDTVITYRYTYDNAQNITKIEIIQSGTIQEQYNYYYDHLNQLIREDIKIVGQLSKTLVYSYDSQNNITSIKTFGYQTISGTPLSEKKMYYQNTWKDQLTRVEYYTNGTLSYYETMTYDNSGNIIFIQDSRTYYNDKTFQWDGRQLTNYGSYCNSLTFKYNDQGIRTQKIQSSCGGNITTNYVLDGDKVLVETRSNGITIYYTYDVDGSLLSMNYNGTEYFYITNLQGDVIELRDMSGNVVVKYKYDAWGNIVYQSPGTLADINPYRYRGYRFDVETGYYYLQSRYYNPQIGRFISADGQVNEGILGENMYAYTENNPVMNIDPEGTKVWHFVVGFCLIFIGAIISINSTTGNSVMDIGVYFVREGHYDRNYLNTDLPVNAEAAFNEGWIEQKDADFHQSSGPGNKKWLSTDGNREIIVDIAGNIVDDPRDIGTYNFIPNGVNKAGHGFVDVLPWILWGNNSKDSSTIFDRFYLWLKNL</sequence>
<keyword evidence="5" id="KW-1185">Reference proteome</keyword>
<evidence type="ECO:0000259" key="3">
    <source>
        <dbReference type="Pfam" id="PF25023"/>
    </source>
</evidence>
<keyword evidence="2" id="KW-0472">Membrane</keyword>
<gene>
    <name evidence="4" type="ORF">N7548_02960</name>
</gene>
<dbReference type="EMBL" id="JAOVQM010000002">
    <property type="protein sequence ID" value="MCV2231780.1"/>
    <property type="molecule type" value="Genomic_DNA"/>
</dbReference>
<dbReference type="PANTHER" id="PTHR32305">
    <property type="match status" value="1"/>
</dbReference>
<organism evidence="4 5">
    <name type="scientific">Paracholeplasma manati</name>
    <dbReference type="NCBI Taxonomy" id="591373"/>
    <lineage>
        <taxon>Bacteria</taxon>
        <taxon>Bacillati</taxon>
        <taxon>Mycoplasmatota</taxon>
        <taxon>Mollicutes</taxon>
        <taxon>Acholeplasmatales</taxon>
        <taxon>Acholeplasmataceae</taxon>
        <taxon>Paracholeplasma</taxon>
    </lineage>
</organism>